<reference evidence="2" key="1">
    <citation type="submission" date="2021-03" db="EMBL/GenBank/DDBJ databases">
        <title>Draft genome sequence of rust myrtle Austropuccinia psidii MF-1, a brazilian biotype.</title>
        <authorList>
            <person name="Quecine M.C."/>
            <person name="Pachon D.M.R."/>
            <person name="Bonatelli M.L."/>
            <person name="Correr F.H."/>
            <person name="Franceschini L.M."/>
            <person name="Leite T.F."/>
            <person name="Margarido G.R.A."/>
            <person name="Almeida C.A."/>
            <person name="Ferrarezi J.A."/>
            <person name="Labate C.A."/>
        </authorList>
    </citation>
    <scope>NUCLEOTIDE SEQUENCE</scope>
    <source>
        <strain evidence="2">MF-1</strain>
    </source>
</reference>
<comment type="caution">
    <text evidence="2">The sequence shown here is derived from an EMBL/GenBank/DDBJ whole genome shotgun (WGS) entry which is preliminary data.</text>
</comment>
<dbReference type="Proteomes" id="UP000765509">
    <property type="component" value="Unassembled WGS sequence"/>
</dbReference>
<evidence type="ECO:0000256" key="1">
    <source>
        <dbReference type="SAM" id="MobiDB-lite"/>
    </source>
</evidence>
<name>A0A9Q3CNX3_9BASI</name>
<protein>
    <submittedName>
        <fullName evidence="2">Uncharacterized protein</fullName>
    </submittedName>
</protein>
<accession>A0A9Q3CNX3</accession>
<feature type="compositionally biased region" description="Basic and acidic residues" evidence="1">
    <location>
        <begin position="33"/>
        <end position="45"/>
    </location>
</feature>
<dbReference type="EMBL" id="AVOT02009740">
    <property type="protein sequence ID" value="MBW0488729.1"/>
    <property type="molecule type" value="Genomic_DNA"/>
</dbReference>
<gene>
    <name evidence="2" type="ORF">O181_028444</name>
</gene>
<feature type="region of interest" description="Disordered" evidence="1">
    <location>
        <begin position="30"/>
        <end position="53"/>
    </location>
</feature>
<keyword evidence="3" id="KW-1185">Reference proteome</keyword>
<organism evidence="2 3">
    <name type="scientific">Austropuccinia psidii MF-1</name>
    <dbReference type="NCBI Taxonomy" id="1389203"/>
    <lineage>
        <taxon>Eukaryota</taxon>
        <taxon>Fungi</taxon>
        <taxon>Dikarya</taxon>
        <taxon>Basidiomycota</taxon>
        <taxon>Pucciniomycotina</taxon>
        <taxon>Pucciniomycetes</taxon>
        <taxon>Pucciniales</taxon>
        <taxon>Sphaerophragmiaceae</taxon>
        <taxon>Austropuccinia</taxon>
    </lineage>
</organism>
<sequence>MLFSLQHQTLLLMAPQKLLNSQMRAQLEGGGIMKEEESFRKEGRGPRRSNSFPGVVVAFPGISRITLKGSDDEEENHVEEEESDGNETSLLLWENLKVLEHQLYPSLISLSLISLNHIYYPSWNK</sequence>
<evidence type="ECO:0000313" key="2">
    <source>
        <dbReference type="EMBL" id="MBW0488729.1"/>
    </source>
</evidence>
<proteinExistence type="predicted"/>
<dbReference type="AlphaFoldDB" id="A0A9Q3CNX3"/>
<evidence type="ECO:0000313" key="3">
    <source>
        <dbReference type="Proteomes" id="UP000765509"/>
    </source>
</evidence>